<feature type="domain" description="HTH luxR-type" evidence="3">
    <location>
        <begin position="135"/>
        <end position="200"/>
    </location>
</feature>
<dbReference type="SUPFAM" id="SSF46894">
    <property type="entry name" value="C-terminal effector domain of the bipartite response regulators"/>
    <property type="match status" value="1"/>
</dbReference>
<dbReference type="Pfam" id="PF00072">
    <property type="entry name" value="Response_reg"/>
    <property type="match status" value="1"/>
</dbReference>
<evidence type="ECO:0000256" key="2">
    <source>
        <dbReference type="PROSITE-ProRule" id="PRU00169"/>
    </source>
</evidence>
<organism evidence="5 6">
    <name type="scientific">Boudabousia liubingyangii</name>
    <dbReference type="NCBI Taxonomy" id="1921764"/>
    <lineage>
        <taxon>Bacteria</taxon>
        <taxon>Bacillati</taxon>
        <taxon>Actinomycetota</taxon>
        <taxon>Actinomycetes</taxon>
        <taxon>Actinomycetales</taxon>
        <taxon>Actinomycetaceae</taxon>
        <taxon>Boudabousia</taxon>
    </lineage>
</organism>
<dbReference type="PANTHER" id="PTHR43214:SF42">
    <property type="entry name" value="TRANSCRIPTIONAL REGULATORY PROTEIN DESR"/>
    <property type="match status" value="1"/>
</dbReference>
<reference evidence="5 6" key="1">
    <citation type="submission" date="2016-11" db="EMBL/GenBank/DDBJ databases">
        <title>Actinomyces gypaetusis sp. nov. isolated from the vulture Gypaetus barbatus in Qinghai Tibet Plateau China.</title>
        <authorList>
            <person name="Meng X."/>
        </authorList>
    </citation>
    <scope>NUCLEOTIDE SEQUENCE [LARGE SCALE GENOMIC DNA]</scope>
    <source>
        <strain evidence="5 6">VUL4_2</strain>
    </source>
</reference>
<accession>A0A1Q5PKC9</accession>
<evidence type="ECO:0000313" key="6">
    <source>
        <dbReference type="Proteomes" id="UP000186785"/>
    </source>
</evidence>
<dbReference type="CDD" id="cd06170">
    <property type="entry name" value="LuxR_C_like"/>
    <property type="match status" value="1"/>
</dbReference>
<evidence type="ECO:0000256" key="1">
    <source>
        <dbReference type="ARBA" id="ARBA00023125"/>
    </source>
</evidence>
<dbReference type="GO" id="GO:0006355">
    <property type="term" value="P:regulation of DNA-templated transcription"/>
    <property type="evidence" value="ECO:0007669"/>
    <property type="project" value="InterPro"/>
</dbReference>
<dbReference type="SMART" id="SM00448">
    <property type="entry name" value="REC"/>
    <property type="match status" value="1"/>
</dbReference>
<comment type="caution">
    <text evidence="5">The sequence shown here is derived from an EMBL/GenBank/DDBJ whole genome shotgun (WGS) entry which is preliminary data.</text>
</comment>
<dbReference type="InterPro" id="IPR039420">
    <property type="entry name" value="WalR-like"/>
</dbReference>
<dbReference type="SUPFAM" id="SSF52172">
    <property type="entry name" value="CheY-like"/>
    <property type="match status" value="1"/>
</dbReference>
<feature type="modified residue" description="4-aspartylphosphate" evidence="2">
    <location>
        <position position="55"/>
    </location>
</feature>
<dbReference type="RefSeq" id="WP_073709655.1">
    <property type="nucleotide sequence ID" value="NZ_MQSU01000003.1"/>
</dbReference>
<gene>
    <name evidence="5" type="ORF">BSR29_07370</name>
</gene>
<keyword evidence="6" id="KW-1185">Reference proteome</keyword>
<dbReference type="InterPro" id="IPR011006">
    <property type="entry name" value="CheY-like_superfamily"/>
</dbReference>
<evidence type="ECO:0000259" key="4">
    <source>
        <dbReference type="PROSITE" id="PS50110"/>
    </source>
</evidence>
<dbReference type="PROSITE" id="PS50110">
    <property type="entry name" value="RESPONSE_REGULATORY"/>
    <property type="match status" value="1"/>
</dbReference>
<dbReference type="GO" id="GO:0000160">
    <property type="term" value="P:phosphorelay signal transduction system"/>
    <property type="evidence" value="ECO:0007669"/>
    <property type="project" value="InterPro"/>
</dbReference>
<dbReference type="InterPro" id="IPR001789">
    <property type="entry name" value="Sig_transdc_resp-reg_receiver"/>
</dbReference>
<dbReference type="Gene3D" id="3.40.50.2300">
    <property type="match status" value="1"/>
</dbReference>
<dbReference type="GO" id="GO:0003677">
    <property type="term" value="F:DNA binding"/>
    <property type="evidence" value="ECO:0007669"/>
    <property type="project" value="UniProtKB-KW"/>
</dbReference>
<dbReference type="PANTHER" id="PTHR43214">
    <property type="entry name" value="TWO-COMPONENT RESPONSE REGULATOR"/>
    <property type="match status" value="1"/>
</dbReference>
<keyword evidence="2" id="KW-0597">Phosphoprotein</keyword>
<dbReference type="PROSITE" id="PS50043">
    <property type="entry name" value="HTH_LUXR_2"/>
    <property type="match status" value="1"/>
</dbReference>
<dbReference type="AlphaFoldDB" id="A0A1Q5PKC9"/>
<proteinExistence type="predicted"/>
<dbReference type="EMBL" id="MQSV01000005">
    <property type="protein sequence ID" value="OKL46631.1"/>
    <property type="molecule type" value="Genomic_DNA"/>
</dbReference>
<protein>
    <submittedName>
        <fullName evidence="5">DNA-binding response regulator</fullName>
    </submittedName>
</protein>
<dbReference type="SMART" id="SM00421">
    <property type="entry name" value="HTH_LUXR"/>
    <property type="match status" value="1"/>
</dbReference>
<evidence type="ECO:0000313" key="5">
    <source>
        <dbReference type="EMBL" id="OKL46631.1"/>
    </source>
</evidence>
<dbReference type="OrthoDB" id="9808843at2"/>
<feature type="domain" description="Response regulatory" evidence="4">
    <location>
        <begin position="4"/>
        <end position="120"/>
    </location>
</feature>
<name>A0A1Q5PKC9_9ACTO</name>
<dbReference type="PRINTS" id="PR00038">
    <property type="entry name" value="HTHLUXR"/>
</dbReference>
<sequence>MSIRVLLADDQAMVLDALAVLLGLEADIEVVAKVPRGDQVAQAVEESQPDVCLLDIEMPGKTGIEVVADLAASHPEIPCALVTTFGRPGYLQRALAAGAKGFLVKDTPAAELAAAVRKIHQGQKVIDPDLAVESMSTGPSPLTEREAEVLRAALSGASIEDLAGQLFLSPGTVRNHISSAIAKTHTNTRMEAALAAQQAGWL</sequence>
<evidence type="ECO:0000259" key="3">
    <source>
        <dbReference type="PROSITE" id="PS50043"/>
    </source>
</evidence>
<dbReference type="InterPro" id="IPR016032">
    <property type="entry name" value="Sig_transdc_resp-reg_C-effctor"/>
</dbReference>
<dbReference type="Pfam" id="PF00196">
    <property type="entry name" value="GerE"/>
    <property type="match status" value="1"/>
</dbReference>
<dbReference type="Proteomes" id="UP000186785">
    <property type="component" value="Unassembled WGS sequence"/>
</dbReference>
<dbReference type="InterPro" id="IPR000792">
    <property type="entry name" value="Tscrpt_reg_LuxR_C"/>
</dbReference>
<dbReference type="STRING" id="1921764.BSR28_04895"/>
<keyword evidence="1 5" id="KW-0238">DNA-binding</keyword>